<dbReference type="AlphaFoldDB" id="A0A9W4XD52"/>
<protein>
    <submittedName>
        <fullName evidence="1">Uncharacterized protein</fullName>
    </submittedName>
</protein>
<evidence type="ECO:0000313" key="2">
    <source>
        <dbReference type="Proteomes" id="UP001152885"/>
    </source>
</evidence>
<keyword evidence="2" id="KW-1185">Reference proteome</keyword>
<dbReference type="Proteomes" id="UP001152885">
    <property type="component" value="Unassembled WGS sequence"/>
</dbReference>
<dbReference type="EMBL" id="CANTUO010000002">
    <property type="protein sequence ID" value="CAI5757930.1"/>
    <property type="molecule type" value="Genomic_DNA"/>
</dbReference>
<accession>A0A9W4XD52</accession>
<comment type="caution">
    <text evidence="1">The sequence shown here is derived from an EMBL/GenBank/DDBJ whole genome shotgun (WGS) entry which is preliminary data.</text>
</comment>
<name>A0A9W4XD52_9ASCO</name>
<sequence>MVFNSFIRFAKFSGKFSSKFSNDSHINQQFFQSSYPYLNSRYYLNSLTNLYHLKKTKKYHFKNDTTSNGDKNPFLGISDGHYGVYYSMYNRDSERRRKKQDYNDYIRHYIIKQLEMNDRFGIYKFAQNHKEKRNHQRRRRGNSLHIKFLSLSAKFLISKAVFDALINFDNVKKSLRKIIAAVYYKPNIHLVLNNSSPIHHSPSTSSGIFSQVFSLSNRSFSTTTKINQQVTPEITTEKITNLPQEDNFDHSFIDCQVKNILNAHESENFNLILPLYQTVKRNNLQLPSIELYNIVLKSIIHRSLDSELKIENIENKLTNLLTVYQDILQTTKPNNETFDLVINELLDSSLKCSEIPISNQFELEQINNKAKEFVQISLELFNSIKDLDLTIVFPKLLSALNKYPELLTKEILQSFIPLLDTKVENKDYILSILDLSKCFTQFQLVQHNEIYNLIDKFYKQYTKLSQSTSDEIKVYEKVLVSLMLNNHSAQAGQLLDNILIEYKNSKIYSQEQIGQLIGSFLKSYSFKFGIDNKTFKLLSKFQAVNLEMSISFYNFFICKLIENGMYENAWTLYNRVSITEDFQNISNLEMIKEDSISCRDVLLSLNIVNQNDENVFQLVKEMLFKEHLIAPNVLIQLIEYCSINNYNGLILEILESQTQFYSKPNQLLSLIIDHLSALTSTKLYNSNFFKQSYLTFSLQSDNIYGLYKSFELHKSTINLEFNSVLINEFEDTENHYIELPEQIKIFKQELIQQFKQEIQNAKLSPSMVETCKYLNININITKQPKESNIDMNLNTLLTIDYKVGVQKFFKLFDQGSTFDIQTWDMILNKKLFDKKINMMKLFQRIWMTDCDESRKIEIINRLISFKKDKILAYLIQFFLRYKIFDVSLWNNLLSTANEINISKNHSTLKKILNNVKVLKQINSNLQCKEQYDKFLMRYGNMGNYRINI</sequence>
<dbReference type="OrthoDB" id="185373at2759"/>
<organism evidence="1 2">
    <name type="scientific">Candida verbasci</name>
    <dbReference type="NCBI Taxonomy" id="1227364"/>
    <lineage>
        <taxon>Eukaryota</taxon>
        <taxon>Fungi</taxon>
        <taxon>Dikarya</taxon>
        <taxon>Ascomycota</taxon>
        <taxon>Saccharomycotina</taxon>
        <taxon>Pichiomycetes</taxon>
        <taxon>Debaryomycetaceae</taxon>
        <taxon>Candida/Lodderomyces clade</taxon>
        <taxon>Candida</taxon>
    </lineage>
</organism>
<gene>
    <name evidence="1" type="ORF">CANVERA_P2442</name>
</gene>
<evidence type="ECO:0000313" key="1">
    <source>
        <dbReference type="EMBL" id="CAI5757930.1"/>
    </source>
</evidence>
<proteinExistence type="predicted"/>
<reference evidence="1" key="1">
    <citation type="submission" date="2022-12" db="EMBL/GenBank/DDBJ databases">
        <authorList>
            <person name="Brejova B."/>
        </authorList>
    </citation>
    <scope>NUCLEOTIDE SEQUENCE</scope>
</reference>
<dbReference type="InterPro" id="IPR013888">
    <property type="entry name" value="RNase_P_Rpm2_mt"/>
</dbReference>
<dbReference type="Pfam" id="PF08579">
    <property type="entry name" value="RPM2"/>
    <property type="match status" value="1"/>
</dbReference>